<comment type="subcellular location">
    <subcellularLocation>
        <location evidence="1">Endoplasmic reticulum membrane</location>
        <topology evidence="1">Single-pass type IV membrane protein</topology>
    </subcellularLocation>
</comment>
<keyword evidence="6" id="KW-1133">Transmembrane helix</keyword>
<keyword evidence="4" id="KW-0256">Endoplasmic reticulum</keyword>
<dbReference type="Proteomes" id="UP000258309">
    <property type="component" value="Unassembled WGS sequence"/>
</dbReference>
<evidence type="ECO:0000256" key="8">
    <source>
        <dbReference type="ARBA" id="ARBA00023136"/>
    </source>
</evidence>
<keyword evidence="14" id="KW-1185">Reference proteome</keyword>
<evidence type="ECO:0000256" key="11">
    <source>
        <dbReference type="SAM" id="MobiDB-lite"/>
    </source>
</evidence>
<feature type="domain" description="Sec20 C-terminal" evidence="12">
    <location>
        <begin position="170"/>
        <end position="258"/>
    </location>
</feature>
<dbReference type="InterPro" id="IPR005606">
    <property type="entry name" value="Sec20"/>
</dbReference>
<evidence type="ECO:0000256" key="1">
    <source>
        <dbReference type="ARBA" id="ARBA00004163"/>
    </source>
</evidence>
<evidence type="ECO:0000256" key="7">
    <source>
        <dbReference type="ARBA" id="ARBA00023054"/>
    </source>
</evidence>
<keyword evidence="5" id="KW-0931">ER-Golgi transport</keyword>
<feature type="region of interest" description="Disordered" evidence="11">
    <location>
        <begin position="370"/>
        <end position="418"/>
    </location>
</feature>
<evidence type="ECO:0000256" key="3">
    <source>
        <dbReference type="ARBA" id="ARBA00022692"/>
    </source>
</evidence>
<feature type="region of interest" description="Disordered" evidence="11">
    <location>
        <begin position="136"/>
        <end position="167"/>
    </location>
</feature>
<reference evidence="13 14" key="1">
    <citation type="submission" date="2018-05" db="EMBL/GenBank/DDBJ databases">
        <title>Draft genome sequence of Scytalidium lignicola DSM 105466, a ubiquitous saprotrophic fungus.</title>
        <authorList>
            <person name="Buettner E."/>
            <person name="Gebauer A.M."/>
            <person name="Hofrichter M."/>
            <person name="Liers C."/>
            <person name="Kellner H."/>
        </authorList>
    </citation>
    <scope>NUCLEOTIDE SEQUENCE [LARGE SCALE GENOMIC DNA]</scope>
    <source>
        <strain evidence="13 14">DSM 105466</strain>
    </source>
</reference>
<dbReference type="PANTHER" id="PTHR12825:SF0">
    <property type="entry name" value="VESICLE TRANSPORT PROTEIN SEC20"/>
    <property type="match status" value="1"/>
</dbReference>
<evidence type="ECO:0000313" key="13">
    <source>
        <dbReference type="EMBL" id="RFU32014.1"/>
    </source>
</evidence>
<keyword evidence="2" id="KW-0813">Transport</keyword>
<dbReference type="OMA" id="WYLETTF"/>
<dbReference type="EMBL" id="NCSJ02000063">
    <property type="protein sequence ID" value="RFU32014.1"/>
    <property type="molecule type" value="Genomic_DNA"/>
</dbReference>
<keyword evidence="8" id="KW-0472">Membrane</keyword>
<keyword evidence="7 10" id="KW-0175">Coiled coil</keyword>
<evidence type="ECO:0000256" key="4">
    <source>
        <dbReference type="ARBA" id="ARBA00022824"/>
    </source>
</evidence>
<protein>
    <recommendedName>
        <fullName evidence="12">Sec20 C-terminal domain-containing protein</fullName>
    </recommendedName>
</protein>
<feature type="compositionally biased region" description="Low complexity" evidence="11">
    <location>
        <begin position="138"/>
        <end position="149"/>
    </location>
</feature>
<feature type="non-terminal residue" evidence="13">
    <location>
        <position position="1"/>
    </location>
</feature>
<dbReference type="GO" id="GO:0006890">
    <property type="term" value="P:retrograde vesicle-mediated transport, Golgi to endoplasmic reticulum"/>
    <property type="evidence" value="ECO:0007669"/>
    <property type="project" value="InterPro"/>
</dbReference>
<evidence type="ECO:0000256" key="2">
    <source>
        <dbReference type="ARBA" id="ARBA00022448"/>
    </source>
</evidence>
<dbReference type="GO" id="GO:0031201">
    <property type="term" value="C:SNARE complex"/>
    <property type="evidence" value="ECO:0007669"/>
    <property type="project" value="TreeGrafter"/>
</dbReference>
<evidence type="ECO:0000256" key="6">
    <source>
        <dbReference type="ARBA" id="ARBA00022989"/>
    </source>
</evidence>
<dbReference type="PANTHER" id="PTHR12825">
    <property type="entry name" value="BNIP1-RELATED"/>
    <property type="match status" value="1"/>
</dbReference>
<feature type="coiled-coil region" evidence="10">
    <location>
        <begin position="3"/>
        <end position="71"/>
    </location>
</feature>
<evidence type="ECO:0000313" key="14">
    <source>
        <dbReference type="Proteomes" id="UP000258309"/>
    </source>
</evidence>
<feature type="non-terminal residue" evidence="13">
    <location>
        <position position="418"/>
    </location>
</feature>
<dbReference type="Pfam" id="PF03908">
    <property type="entry name" value="Sec20"/>
    <property type="match status" value="1"/>
</dbReference>
<organism evidence="13 14">
    <name type="scientific">Scytalidium lignicola</name>
    <name type="common">Hyphomycete</name>
    <dbReference type="NCBI Taxonomy" id="5539"/>
    <lineage>
        <taxon>Eukaryota</taxon>
        <taxon>Fungi</taxon>
        <taxon>Dikarya</taxon>
        <taxon>Ascomycota</taxon>
        <taxon>Pezizomycotina</taxon>
        <taxon>Leotiomycetes</taxon>
        <taxon>Leotiomycetes incertae sedis</taxon>
        <taxon>Scytalidium</taxon>
    </lineage>
</organism>
<dbReference type="GO" id="GO:0005484">
    <property type="term" value="F:SNAP receptor activity"/>
    <property type="evidence" value="ECO:0007669"/>
    <property type="project" value="InterPro"/>
</dbReference>
<name>A0A3E2HF15_SCYLI</name>
<dbReference type="STRING" id="5539.A0A3E2HF15"/>
<accession>A0A3E2HF15</accession>
<evidence type="ECO:0000256" key="9">
    <source>
        <dbReference type="ARBA" id="ARBA00037934"/>
    </source>
</evidence>
<keyword evidence="3" id="KW-0812">Transmembrane</keyword>
<evidence type="ECO:0000259" key="12">
    <source>
        <dbReference type="Pfam" id="PF03908"/>
    </source>
</evidence>
<feature type="compositionally biased region" description="Basic and acidic residues" evidence="11">
    <location>
        <begin position="399"/>
        <end position="418"/>
    </location>
</feature>
<evidence type="ECO:0000256" key="5">
    <source>
        <dbReference type="ARBA" id="ARBA00022892"/>
    </source>
</evidence>
<comment type="similarity">
    <text evidence="9">Belongs to the SEC20 family.</text>
</comment>
<dbReference type="OrthoDB" id="46868at2759"/>
<gene>
    <name evidence="13" type="ORF">B7463_g4325</name>
</gene>
<proteinExistence type="inferred from homology"/>
<dbReference type="InterPro" id="IPR056173">
    <property type="entry name" value="Sec20_C"/>
</dbReference>
<dbReference type="GO" id="GO:0005789">
    <property type="term" value="C:endoplasmic reticulum membrane"/>
    <property type="evidence" value="ECO:0007669"/>
    <property type="project" value="UniProtKB-SubCell"/>
</dbReference>
<evidence type="ECO:0000256" key="10">
    <source>
        <dbReference type="SAM" id="Coils"/>
    </source>
</evidence>
<dbReference type="AlphaFoldDB" id="A0A3E2HF15"/>
<comment type="caution">
    <text evidence="13">The sequence shown here is derived from an EMBL/GenBank/DDBJ whole genome shotgun (WGS) entry which is preliminary data.</text>
</comment>
<feature type="region of interest" description="Disordered" evidence="11">
    <location>
        <begin position="319"/>
        <end position="357"/>
    </location>
</feature>
<sequence>MSFESLSERLVVLQESNAQLKDLIDRLANLKFQPGSVPLDNEDGNVMTELAVEIQQTLKEQDEDFELLQEQAYDLLAGKPGSEAHERKTKLLESIQRAVQELKSYHGAFRKAQLTARRNLQAAQRLERELLLQSYVNPPQSGSSSPAPSIRRVHQQTSELSHEDKEVNASSDVTLALRRTHDIMAAEVSRSQFAHDTLKESTAALAQLSESYSTLDSLLSNSRNLLGTLLRSQKSDTWYLETSFYILLGTIAWLIFRRWLYGPTWWLVWFPFKIFFRSLFGVLSTLGMMGSSSSSEPAMSSVAAGQTVIRHNSATRVPFSTIVPSNPPSVNVGGGGRGAPMRSANVPQAGAHGQEPDSMVEQVGHIIDEAGTGESEDAQTGHNASGEEQAEVQRNPKKRMFEDKEAEANAERKKKDEL</sequence>